<accession>A0A841H437</accession>
<name>A0A841H437_9BACT</name>
<reference evidence="2 3" key="1">
    <citation type="submission" date="2020-08" db="EMBL/GenBank/DDBJ databases">
        <title>Genomic Encyclopedia of Type Strains, Phase IV (KMG-IV): sequencing the most valuable type-strain genomes for metagenomic binning, comparative biology and taxonomic classification.</title>
        <authorList>
            <person name="Goeker M."/>
        </authorList>
    </citation>
    <scope>NUCLEOTIDE SEQUENCE [LARGE SCALE GENOMIC DNA]</scope>
    <source>
        <strain evidence="2 3">DSM 29007</strain>
    </source>
</reference>
<evidence type="ECO:0000313" key="2">
    <source>
        <dbReference type="EMBL" id="MBB6072559.1"/>
    </source>
</evidence>
<dbReference type="InterPro" id="IPR013784">
    <property type="entry name" value="Carb-bd-like_fold"/>
</dbReference>
<keyword evidence="1" id="KW-0732">Signal</keyword>
<proteinExistence type="predicted"/>
<keyword evidence="3" id="KW-1185">Reference proteome</keyword>
<sequence length="130" mass="13616">MNAFTRIRTAVRPLLLAAALLAASSPLAAQSARVLGRVTDGAGNAVAGARVTVAAADGTQRATTSGRGGGFEFASLPAGTYTLRAEGTPRVGAREQRITLEPGQVISPVVRLLEDNRPRRTSDRRPRSRP</sequence>
<protein>
    <recommendedName>
        <fullName evidence="4">Carboxypeptidase regulatory-like domain-containing protein</fullName>
    </recommendedName>
</protein>
<dbReference type="Proteomes" id="UP000582837">
    <property type="component" value="Unassembled WGS sequence"/>
</dbReference>
<comment type="caution">
    <text evidence="2">The sequence shown here is derived from an EMBL/GenBank/DDBJ whole genome shotgun (WGS) entry which is preliminary data.</text>
</comment>
<dbReference type="Gene3D" id="2.60.40.1120">
    <property type="entry name" value="Carboxypeptidase-like, regulatory domain"/>
    <property type="match status" value="1"/>
</dbReference>
<dbReference type="RefSeq" id="WP_170032787.1">
    <property type="nucleotide sequence ID" value="NZ_JABDTL010000001.1"/>
</dbReference>
<gene>
    <name evidence="2" type="ORF">HNQ61_004222</name>
</gene>
<evidence type="ECO:0008006" key="4">
    <source>
        <dbReference type="Google" id="ProtNLM"/>
    </source>
</evidence>
<dbReference type="EMBL" id="JACHIA010000016">
    <property type="protein sequence ID" value="MBB6072559.1"/>
    <property type="molecule type" value="Genomic_DNA"/>
</dbReference>
<dbReference type="SUPFAM" id="SSF49452">
    <property type="entry name" value="Starch-binding domain-like"/>
    <property type="match status" value="1"/>
</dbReference>
<dbReference type="GO" id="GO:0030246">
    <property type="term" value="F:carbohydrate binding"/>
    <property type="evidence" value="ECO:0007669"/>
    <property type="project" value="InterPro"/>
</dbReference>
<dbReference type="Pfam" id="PF13620">
    <property type="entry name" value="CarboxypepD_reg"/>
    <property type="match status" value="1"/>
</dbReference>
<organism evidence="2 3">
    <name type="scientific">Longimicrobium terrae</name>
    <dbReference type="NCBI Taxonomy" id="1639882"/>
    <lineage>
        <taxon>Bacteria</taxon>
        <taxon>Pseudomonadati</taxon>
        <taxon>Gemmatimonadota</taxon>
        <taxon>Longimicrobiia</taxon>
        <taxon>Longimicrobiales</taxon>
        <taxon>Longimicrobiaceae</taxon>
        <taxon>Longimicrobium</taxon>
    </lineage>
</organism>
<evidence type="ECO:0000256" key="1">
    <source>
        <dbReference type="SAM" id="SignalP"/>
    </source>
</evidence>
<feature type="signal peptide" evidence="1">
    <location>
        <begin position="1"/>
        <end position="28"/>
    </location>
</feature>
<feature type="chain" id="PRO_5032495184" description="Carboxypeptidase regulatory-like domain-containing protein" evidence="1">
    <location>
        <begin position="29"/>
        <end position="130"/>
    </location>
</feature>
<dbReference type="AlphaFoldDB" id="A0A841H437"/>
<evidence type="ECO:0000313" key="3">
    <source>
        <dbReference type="Proteomes" id="UP000582837"/>
    </source>
</evidence>